<dbReference type="SUPFAM" id="SSF158446">
    <property type="entry name" value="IVS-encoded protein-like"/>
    <property type="match status" value="1"/>
</dbReference>
<comment type="caution">
    <text evidence="1">The sequence shown here is derived from an EMBL/GenBank/DDBJ whole genome shotgun (WGS) entry which is preliminary data.</text>
</comment>
<name>A0A328BDG9_9BACT</name>
<dbReference type="AlphaFoldDB" id="A0A328BDG9"/>
<dbReference type="NCBIfam" id="TIGR02436">
    <property type="entry name" value="four helix bundle protein"/>
    <property type="match status" value="1"/>
</dbReference>
<sequence length="133" mass="14642">MPNSVSNFDFAEEFRQRTKAFALRIMKLVDRLPSAPSCRAAGLQLVRAGTSIAANYRAACRARSEREFNAKLHIALEEADETVLWLELLSEGGHLPAGRIDDLLTEAKAIMSVLGKAEKTARDKVRRASNTGN</sequence>
<dbReference type="PANTHER" id="PTHR38471">
    <property type="entry name" value="FOUR HELIX BUNDLE PROTEIN"/>
    <property type="match status" value="1"/>
</dbReference>
<dbReference type="Proteomes" id="UP000248553">
    <property type="component" value="Unassembled WGS sequence"/>
</dbReference>
<gene>
    <name evidence="1" type="ORF">DLM85_18615</name>
</gene>
<dbReference type="Gene3D" id="1.20.1440.60">
    <property type="entry name" value="23S rRNA-intervening sequence"/>
    <property type="match status" value="1"/>
</dbReference>
<dbReference type="PIRSF" id="PIRSF035652">
    <property type="entry name" value="CHP02436"/>
    <property type="match status" value="1"/>
</dbReference>
<dbReference type="InterPro" id="IPR012657">
    <property type="entry name" value="23S_rRNA-intervening_sequence"/>
</dbReference>
<accession>A0A328BDG9</accession>
<dbReference type="PANTHER" id="PTHR38471:SF2">
    <property type="entry name" value="FOUR HELIX BUNDLE PROTEIN"/>
    <property type="match status" value="1"/>
</dbReference>
<evidence type="ECO:0000313" key="2">
    <source>
        <dbReference type="Proteomes" id="UP000248553"/>
    </source>
</evidence>
<dbReference type="Pfam" id="PF05635">
    <property type="entry name" value="23S_rRNA_IVP"/>
    <property type="match status" value="1"/>
</dbReference>
<dbReference type="InterPro" id="IPR036583">
    <property type="entry name" value="23S_rRNA_IVS_sf"/>
</dbReference>
<dbReference type="EMBL" id="QHKM01000006">
    <property type="protein sequence ID" value="RAK64695.1"/>
    <property type="molecule type" value="Genomic_DNA"/>
</dbReference>
<protein>
    <submittedName>
        <fullName evidence="1">Four helix bundle protein</fullName>
    </submittedName>
</protein>
<evidence type="ECO:0000313" key="1">
    <source>
        <dbReference type="EMBL" id="RAK64695.1"/>
    </source>
</evidence>
<reference evidence="2" key="1">
    <citation type="submission" date="2018-05" db="EMBL/GenBank/DDBJ databases">
        <authorList>
            <person name="Nie L."/>
        </authorList>
    </citation>
    <scope>NUCLEOTIDE SEQUENCE [LARGE SCALE GENOMIC DNA]</scope>
    <source>
        <strain evidence="2">NL</strain>
    </source>
</reference>
<organism evidence="1 2">
    <name type="scientific">Hymenobacter edaphi</name>
    <dbReference type="NCBI Taxonomy" id="2211146"/>
    <lineage>
        <taxon>Bacteria</taxon>
        <taxon>Pseudomonadati</taxon>
        <taxon>Bacteroidota</taxon>
        <taxon>Cytophagia</taxon>
        <taxon>Cytophagales</taxon>
        <taxon>Hymenobacteraceae</taxon>
        <taxon>Hymenobacter</taxon>
    </lineage>
</organism>
<proteinExistence type="predicted"/>
<keyword evidence="2" id="KW-1185">Reference proteome</keyword>
<dbReference type="OrthoDB" id="285993at2"/>